<keyword evidence="5" id="KW-0560">Oxidoreductase</keyword>
<accession>A0ABR1GDV9</accession>
<evidence type="ECO:0000256" key="5">
    <source>
        <dbReference type="ARBA" id="ARBA00023002"/>
    </source>
</evidence>
<dbReference type="PRINTS" id="PR00370">
    <property type="entry name" value="FMOXYGENASE"/>
</dbReference>
<organism evidence="6 7">
    <name type="scientific">Aureococcus anophagefferens</name>
    <name type="common">Harmful bloom alga</name>
    <dbReference type="NCBI Taxonomy" id="44056"/>
    <lineage>
        <taxon>Eukaryota</taxon>
        <taxon>Sar</taxon>
        <taxon>Stramenopiles</taxon>
        <taxon>Ochrophyta</taxon>
        <taxon>Pelagophyceae</taxon>
        <taxon>Pelagomonadales</taxon>
        <taxon>Pelagomonadaceae</taxon>
        <taxon>Aureococcus</taxon>
    </lineage>
</organism>
<evidence type="ECO:0000256" key="1">
    <source>
        <dbReference type="ARBA" id="ARBA00009183"/>
    </source>
</evidence>
<dbReference type="Gene3D" id="3.50.50.60">
    <property type="entry name" value="FAD/NAD(P)-binding domain"/>
    <property type="match status" value="2"/>
</dbReference>
<evidence type="ECO:0000256" key="4">
    <source>
        <dbReference type="ARBA" id="ARBA00022857"/>
    </source>
</evidence>
<dbReference type="PIRSF" id="PIRSF000332">
    <property type="entry name" value="FMO"/>
    <property type="match status" value="1"/>
</dbReference>
<dbReference type="Pfam" id="PF00743">
    <property type="entry name" value="FMO-like"/>
    <property type="match status" value="2"/>
</dbReference>
<evidence type="ECO:0000256" key="2">
    <source>
        <dbReference type="ARBA" id="ARBA00022630"/>
    </source>
</evidence>
<gene>
    <name evidence="6" type="ORF">SO694_0000375</name>
</gene>
<comment type="caution">
    <text evidence="6">The sequence shown here is derived from an EMBL/GenBank/DDBJ whole genome shotgun (WGS) entry which is preliminary data.</text>
</comment>
<keyword evidence="6" id="KW-0503">Monooxygenase</keyword>
<evidence type="ECO:0000256" key="3">
    <source>
        <dbReference type="ARBA" id="ARBA00022827"/>
    </source>
</evidence>
<dbReference type="InterPro" id="IPR036188">
    <property type="entry name" value="FAD/NAD-bd_sf"/>
</dbReference>
<dbReference type="InterPro" id="IPR000960">
    <property type="entry name" value="Flavin_mOase"/>
</dbReference>
<comment type="similarity">
    <text evidence="1">Belongs to the FMO family.</text>
</comment>
<protein>
    <submittedName>
        <fullName evidence="6">N,N-dimethylaniline monooxygenase</fullName>
    </submittedName>
</protein>
<keyword evidence="3" id="KW-0274">FAD</keyword>
<reference evidence="6 7" key="1">
    <citation type="submission" date="2024-03" db="EMBL/GenBank/DDBJ databases">
        <title>Aureococcus anophagefferens CCMP1851 and Kratosvirus quantuckense: Draft genome of a second virus-susceptible host strain in the model system.</title>
        <authorList>
            <person name="Chase E."/>
            <person name="Truchon A.R."/>
            <person name="Schepens W."/>
            <person name="Wilhelm S.W."/>
        </authorList>
    </citation>
    <scope>NUCLEOTIDE SEQUENCE [LARGE SCALE GENOMIC DNA]</scope>
    <source>
        <strain evidence="6 7">CCMP1851</strain>
    </source>
</reference>
<dbReference type="InterPro" id="IPR020946">
    <property type="entry name" value="Flavin_mOase-like"/>
</dbReference>
<dbReference type="PANTHER" id="PTHR23023">
    <property type="entry name" value="DIMETHYLANILINE MONOOXYGENASE"/>
    <property type="match status" value="1"/>
</dbReference>
<name>A0ABR1GDV9_AURAN</name>
<evidence type="ECO:0000313" key="7">
    <source>
        <dbReference type="Proteomes" id="UP001363151"/>
    </source>
</evidence>
<keyword evidence="4" id="KW-0521">NADP</keyword>
<dbReference type="EMBL" id="JBBJCI010000033">
    <property type="protein sequence ID" value="KAK7253996.1"/>
    <property type="molecule type" value="Genomic_DNA"/>
</dbReference>
<proteinExistence type="inferred from homology"/>
<evidence type="ECO:0000313" key="6">
    <source>
        <dbReference type="EMBL" id="KAK7253996.1"/>
    </source>
</evidence>
<dbReference type="InterPro" id="IPR050346">
    <property type="entry name" value="FMO-like"/>
</dbReference>
<keyword evidence="2" id="KW-0285">Flavoprotein</keyword>
<dbReference type="Proteomes" id="UP001363151">
    <property type="component" value="Unassembled WGS sequence"/>
</dbReference>
<keyword evidence="7" id="KW-1185">Reference proteome</keyword>
<dbReference type="GO" id="GO:0004497">
    <property type="term" value="F:monooxygenase activity"/>
    <property type="evidence" value="ECO:0007669"/>
    <property type="project" value="UniProtKB-KW"/>
</dbReference>
<sequence>MSCGKKVCVIGGGTSGLAGMVVCFEKEARVGGIFNWGEDKNGVYDSVILTISSMLMAFSDFPSTETKYWTHEEYLKYLQDYCKNYELDQHIRFSTTVDKVELQAGDKWLVEATSKDGTKHSGLYDGVCVASGNFQTAKVPNFPGIGDFKGELVHASQYKRPDQFKDKNVVVIGLGESGADLAREVASVAKNAYACVRSLPAIIPRLPNYKDPTDAFTFRAHHFAYTTAVAEKFGVCYDPRLEKKLWGCGKLSSIAINSVCSGLVFGMFLKIKIYDGIVTRLKHLVTGDYTAGANCIGNEGEAKKNNSMIDVKAEADEAIEEHFEAWHRINAGNYFGGVLRHPLKFLTKNASFMPAIIDGSLQLKASGLEKINANSVTFGSGETVDCDAIVFCTGYKDQFQFFTDPKLQVFPDGNVRNMYRHCIRLDAPNLAYVGWVRPTSGGVPACSEMVARYYAAVVSGRCKLPDDVVEQTARMKKFEEAAFAYTPDIKTLVLSQSQFFDSIALDIGCSINPWRHILDPVFLYKMYVGPFLPQAYRLTGPHARPKEAYAYVKSQHGGMFQNYLPESKFTSFMPFAGLMMVLDNLVYSIFGKFVILPFMAANMPKEVTDTDKNYAYGFDMKRRHAHLAELLDEGAKAKAM</sequence>
<dbReference type="SUPFAM" id="SSF51905">
    <property type="entry name" value="FAD/NAD(P)-binding domain"/>
    <property type="match status" value="2"/>
</dbReference>